<keyword evidence="10" id="KW-1185">Reference proteome</keyword>
<dbReference type="GO" id="GO:0016740">
    <property type="term" value="F:transferase activity"/>
    <property type="evidence" value="ECO:0007669"/>
    <property type="project" value="UniProtKB-KW"/>
</dbReference>
<evidence type="ECO:0000256" key="2">
    <source>
        <dbReference type="ARBA" id="ARBA00005992"/>
    </source>
</evidence>
<evidence type="ECO:0000256" key="7">
    <source>
        <dbReference type="PROSITE-ProRule" id="PRU01373"/>
    </source>
</evidence>
<protein>
    <recommendedName>
        <fullName evidence="8">L,D-TPase catalytic domain-containing protein</fullName>
    </recommendedName>
</protein>
<comment type="pathway">
    <text evidence="1 7">Cell wall biogenesis; peptidoglycan biosynthesis.</text>
</comment>
<feature type="domain" description="L,D-TPase catalytic" evidence="8">
    <location>
        <begin position="14"/>
        <end position="187"/>
    </location>
</feature>
<dbReference type="RefSeq" id="WP_169915738.1">
    <property type="nucleotide sequence ID" value="NZ_CP014782.1"/>
</dbReference>
<dbReference type="SUPFAM" id="SSF141523">
    <property type="entry name" value="L,D-transpeptidase catalytic domain-like"/>
    <property type="match status" value="1"/>
</dbReference>
<feature type="active site" description="Nucleophile" evidence="7">
    <location>
        <position position="164"/>
    </location>
</feature>
<evidence type="ECO:0000313" key="9">
    <source>
        <dbReference type="EMBL" id="AQS37239.1"/>
    </source>
</evidence>
<dbReference type="GO" id="GO:0004180">
    <property type="term" value="F:carboxypeptidase activity"/>
    <property type="evidence" value="ECO:0007669"/>
    <property type="project" value="UniProtKB-ARBA"/>
</dbReference>
<comment type="similarity">
    <text evidence="2">Belongs to the YkuD family.</text>
</comment>
<keyword evidence="6 7" id="KW-0961">Cell wall biogenesis/degradation</keyword>
<dbReference type="EMBL" id="CP014782">
    <property type="protein sequence ID" value="AQS37239.1"/>
    <property type="molecule type" value="Genomic_DNA"/>
</dbReference>
<dbReference type="PROSITE" id="PS52029">
    <property type="entry name" value="LD_TPASE"/>
    <property type="match status" value="1"/>
</dbReference>
<name>A0A1S6HP14_9GAMM</name>
<proteinExistence type="inferred from homology"/>
<evidence type="ECO:0000256" key="3">
    <source>
        <dbReference type="ARBA" id="ARBA00022679"/>
    </source>
</evidence>
<accession>A0A1S6HP14</accession>
<keyword evidence="3" id="KW-0808">Transferase</keyword>
<sequence length="328" mass="37619">MERARWLSADLTDEYIIINLAGYDLWMYKNGQLDWQTDIIIGKINSKTPLFKSRISYLVVNPTWTVPRSINREIIGKIKRDPDYIEKKHFMLKESSGKAFNIDKIDWQSVNPKTFKYWFVQKPWKNNALGQVKFIFPNRHAIYLHDTPTKQLFEHTDRAFSHGCIRVKNPIVLAEKLLARNREVSIEKALNIQNDKLAKQGKQALELASKIKSKARLGGIAPLTNTALLASTDLSSIDIQPITIPKQSPVTSSTADELLTQTIAAGDTQKLYLDTPMEILIMYWTAATNNGELTFYHDVYKRDNKLIDLLKRPLVSTTRVEKESTIKL</sequence>
<feature type="active site" description="Proton donor/acceptor" evidence="7">
    <location>
        <position position="145"/>
    </location>
</feature>
<organism evidence="9 10">
    <name type="scientific">Shewanella psychrophila</name>
    <dbReference type="NCBI Taxonomy" id="225848"/>
    <lineage>
        <taxon>Bacteria</taxon>
        <taxon>Pseudomonadati</taxon>
        <taxon>Pseudomonadota</taxon>
        <taxon>Gammaproteobacteria</taxon>
        <taxon>Alteromonadales</taxon>
        <taxon>Shewanellaceae</taxon>
        <taxon>Shewanella</taxon>
    </lineage>
</organism>
<dbReference type="InterPro" id="IPR005490">
    <property type="entry name" value="LD_TPept_cat_dom"/>
</dbReference>
<dbReference type="PANTHER" id="PTHR41533">
    <property type="entry name" value="L,D-TRANSPEPTIDASE HI_1667-RELATED"/>
    <property type="match status" value="1"/>
</dbReference>
<evidence type="ECO:0000313" key="10">
    <source>
        <dbReference type="Proteomes" id="UP000189545"/>
    </source>
</evidence>
<dbReference type="GO" id="GO:0008360">
    <property type="term" value="P:regulation of cell shape"/>
    <property type="evidence" value="ECO:0007669"/>
    <property type="project" value="UniProtKB-UniRule"/>
</dbReference>
<dbReference type="GO" id="GO:0071555">
    <property type="term" value="P:cell wall organization"/>
    <property type="evidence" value="ECO:0007669"/>
    <property type="project" value="UniProtKB-UniRule"/>
</dbReference>
<dbReference type="AlphaFoldDB" id="A0A1S6HP14"/>
<evidence type="ECO:0000259" key="8">
    <source>
        <dbReference type="PROSITE" id="PS52029"/>
    </source>
</evidence>
<dbReference type="UniPathway" id="UPA00219"/>
<dbReference type="Gene3D" id="2.40.440.10">
    <property type="entry name" value="L,D-transpeptidase catalytic domain-like"/>
    <property type="match status" value="1"/>
</dbReference>
<dbReference type="InterPro" id="IPR052905">
    <property type="entry name" value="LD-transpeptidase_YkuD-like"/>
</dbReference>
<keyword evidence="4 7" id="KW-0133">Cell shape</keyword>
<dbReference type="PANTHER" id="PTHR41533:SF2">
    <property type="entry name" value="BLR7131 PROTEIN"/>
    <property type="match status" value="1"/>
</dbReference>
<gene>
    <name evidence="9" type="ORF">Sps_02079</name>
</gene>
<dbReference type="GO" id="GO:0009252">
    <property type="term" value="P:peptidoglycan biosynthetic process"/>
    <property type="evidence" value="ECO:0007669"/>
    <property type="project" value="UniProtKB-UniPathway"/>
</dbReference>
<reference evidence="9 10" key="1">
    <citation type="submission" date="2016-03" db="EMBL/GenBank/DDBJ databases">
        <title>Complete genome sequence of Shewanella psychrophila WP2, a deep sea bacterium isolated from west Pacific sediment.</title>
        <authorList>
            <person name="Xu G."/>
            <person name="Jian H."/>
        </authorList>
    </citation>
    <scope>NUCLEOTIDE SEQUENCE [LARGE SCALE GENOMIC DNA]</scope>
    <source>
        <strain evidence="9 10">WP2</strain>
    </source>
</reference>
<dbReference type="CDD" id="cd16913">
    <property type="entry name" value="YkuD_like"/>
    <property type="match status" value="1"/>
</dbReference>
<evidence type="ECO:0000256" key="1">
    <source>
        <dbReference type="ARBA" id="ARBA00004752"/>
    </source>
</evidence>
<dbReference type="STRING" id="225848.Sps_02079"/>
<dbReference type="InterPro" id="IPR038063">
    <property type="entry name" value="Transpep_catalytic_dom"/>
</dbReference>
<evidence type="ECO:0000256" key="6">
    <source>
        <dbReference type="ARBA" id="ARBA00023316"/>
    </source>
</evidence>
<dbReference type="Pfam" id="PF03734">
    <property type="entry name" value="YkuD"/>
    <property type="match status" value="1"/>
</dbReference>
<evidence type="ECO:0000256" key="5">
    <source>
        <dbReference type="ARBA" id="ARBA00022984"/>
    </source>
</evidence>
<dbReference type="Proteomes" id="UP000189545">
    <property type="component" value="Chromosome"/>
</dbReference>
<keyword evidence="5 7" id="KW-0573">Peptidoglycan synthesis</keyword>
<evidence type="ECO:0000256" key="4">
    <source>
        <dbReference type="ARBA" id="ARBA00022960"/>
    </source>
</evidence>
<dbReference type="KEGG" id="spsw:Sps_02079"/>